<evidence type="ECO:0000313" key="1">
    <source>
        <dbReference type="EMBL" id="CAB0004596.1"/>
    </source>
</evidence>
<name>A0A6H5GLG6_9HEMI</name>
<organism evidence="1 2">
    <name type="scientific">Nesidiocoris tenuis</name>
    <dbReference type="NCBI Taxonomy" id="355587"/>
    <lineage>
        <taxon>Eukaryota</taxon>
        <taxon>Metazoa</taxon>
        <taxon>Ecdysozoa</taxon>
        <taxon>Arthropoda</taxon>
        <taxon>Hexapoda</taxon>
        <taxon>Insecta</taxon>
        <taxon>Pterygota</taxon>
        <taxon>Neoptera</taxon>
        <taxon>Paraneoptera</taxon>
        <taxon>Hemiptera</taxon>
        <taxon>Heteroptera</taxon>
        <taxon>Panheteroptera</taxon>
        <taxon>Cimicomorpha</taxon>
        <taxon>Miridae</taxon>
        <taxon>Dicyphina</taxon>
        <taxon>Nesidiocoris</taxon>
    </lineage>
</organism>
<dbReference type="Proteomes" id="UP000479000">
    <property type="component" value="Unassembled WGS sequence"/>
</dbReference>
<gene>
    <name evidence="1" type="ORF">NTEN_LOCUS10073</name>
</gene>
<keyword evidence="2" id="KW-1185">Reference proteome</keyword>
<accession>A0A6H5GLG6</accession>
<protein>
    <submittedName>
        <fullName evidence="1">Uncharacterized protein</fullName>
    </submittedName>
</protein>
<evidence type="ECO:0000313" key="2">
    <source>
        <dbReference type="Proteomes" id="UP000479000"/>
    </source>
</evidence>
<dbReference type="AlphaFoldDB" id="A0A6H5GLG6"/>
<dbReference type="EMBL" id="CADCXU010015112">
    <property type="protein sequence ID" value="CAB0004596.1"/>
    <property type="molecule type" value="Genomic_DNA"/>
</dbReference>
<proteinExistence type="predicted"/>
<reference evidence="1 2" key="1">
    <citation type="submission" date="2020-02" db="EMBL/GenBank/DDBJ databases">
        <authorList>
            <person name="Ferguson B K."/>
        </authorList>
    </citation>
    <scope>NUCLEOTIDE SEQUENCE [LARGE SCALE GENOMIC DNA]</scope>
</reference>
<sequence>MRAKGVSVLIAAALDKRGEILMAFGTVSKNDKLPCLYWCILCKRNRSQRLELGPPAACVNLDCERSHFQTSSRIMRHWDSPQTRITNWRLCWTKRTNFTSTTTYLEIVCTLTQGTATITTDQ</sequence>